<proteinExistence type="predicted"/>
<evidence type="ECO:0000313" key="2">
    <source>
        <dbReference type="EMBL" id="CAB4603715.1"/>
    </source>
</evidence>
<feature type="compositionally biased region" description="Basic and acidic residues" evidence="1">
    <location>
        <begin position="16"/>
        <end position="29"/>
    </location>
</feature>
<evidence type="ECO:0000256" key="1">
    <source>
        <dbReference type="SAM" id="MobiDB-lite"/>
    </source>
</evidence>
<name>A0A6J6GXN8_9ZZZZ</name>
<feature type="region of interest" description="Disordered" evidence="1">
    <location>
        <begin position="1"/>
        <end position="41"/>
    </location>
</feature>
<organism evidence="2">
    <name type="scientific">freshwater metagenome</name>
    <dbReference type="NCBI Taxonomy" id="449393"/>
    <lineage>
        <taxon>unclassified sequences</taxon>
        <taxon>metagenomes</taxon>
        <taxon>ecological metagenomes</taxon>
    </lineage>
</organism>
<dbReference type="AlphaFoldDB" id="A0A6J6GXN8"/>
<gene>
    <name evidence="2" type="ORF">UFOPK1493_04508</name>
</gene>
<protein>
    <submittedName>
        <fullName evidence="2">Unannotated protein</fullName>
    </submittedName>
</protein>
<dbReference type="EMBL" id="CAEZSR010000370">
    <property type="protein sequence ID" value="CAB4603715.1"/>
    <property type="molecule type" value="Genomic_DNA"/>
</dbReference>
<sequence length="83" mass="8907">MLGLGDLAQPDADLLGGDREEPGGGERFGELGGGQLDPADAGHLDLRAMRHRRGVDVPAVEADVRGHRCESLRCDHQVQPIDR</sequence>
<reference evidence="2" key="1">
    <citation type="submission" date="2020-05" db="EMBL/GenBank/DDBJ databases">
        <authorList>
            <person name="Chiriac C."/>
            <person name="Salcher M."/>
            <person name="Ghai R."/>
            <person name="Kavagutti S V."/>
        </authorList>
    </citation>
    <scope>NUCLEOTIDE SEQUENCE</scope>
</reference>
<accession>A0A6J6GXN8</accession>